<feature type="compositionally biased region" description="Polar residues" evidence="1">
    <location>
        <begin position="38"/>
        <end position="52"/>
    </location>
</feature>
<evidence type="ECO:0000313" key="2">
    <source>
        <dbReference type="EMBL" id="NMG83029.1"/>
    </source>
</evidence>
<accession>A0A848D6M5</accession>
<organism evidence="2 3">
    <name type="scientific">Candidatus Ethanoperedens thermophilum</name>
    <dbReference type="NCBI Taxonomy" id="2766897"/>
    <lineage>
        <taxon>Archaea</taxon>
        <taxon>Methanobacteriati</taxon>
        <taxon>Methanobacteriota</taxon>
        <taxon>Stenosarchaea group</taxon>
        <taxon>Methanomicrobia</taxon>
        <taxon>Methanosarcinales</taxon>
        <taxon>Methanosarcinales incertae sedis</taxon>
        <taxon>GOM Arc I cluster</taxon>
        <taxon>Candidatus Ethanoperedens</taxon>
    </lineage>
</organism>
<evidence type="ECO:0000313" key="3">
    <source>
        <dbReference type="Proteomes" id="UP000606580"/>
    </source>
</evidence>
<name>A0A848D6M5_9EURY</name>
<reference evidence="2" key="1">
    <citation type="journal article" date="2020" name="MBio">
        <title>'Candidatus Ethanoperedens,' a Thermophilic Genus of Archaea Mediating the Anaerobic Oxidation of Ethane.</title>
        <authorList>
            <person name="Hahn C.J."/>
            <person name="Laso-Perez R."/>
            <person name="Vulcano F."/>
            <person name="Vaziourakis K.M."/>
            <person name="Stokke R."/>
            <person name="Steen I.H."/>
            <person name="Teske A."/>
            <person name="Boetius A."/>
            <person name="Liebeke M."/>
            <person name="Amann R."/>
            <person name="Knittel K."/>
            <person name="Wegener G."/>
        </authorList>
    </citation>
    <scope>NUCLEOTIDE SEQUENCE</scope>
    <source>
        <strain evidence="2">GoM-Arc1-LC-WB58</strain>
    </source>
</reference>
<evidence type="ECO:0000256" key="1">
    <source>
        <dbReference type="SAM" id="MobiDB-lite"/>
    </source>
</evidence>
<feature type="region of interest" description="Disordered" evidence="1">
    <location>
        <begin position="38"/>
        <end position="57"/>
    </location>
</feature>
<proteinExistence type="predicted"/>
<dbReference type="Proteomes" id="UP000606580">
    <property type="component" value="Unassembled WGS sequence"/>
</dbReference>
<dbReference type="AlphaFoldDB" id="A0A848D6M5"/>
<gene>
    <name evidence="2" type="ORF">GIS02_02350</name>
</gene>
<comment type="caution">
    <text evidence="2">The sequence shown here is derived from an EMBL/GenBank/DDBJ whole genome shotgun (WGS) entry which is preliminary data.</text>
</comment>
<sequence>MNTNTLDLARARMLWPGLEPVLSEAILRVNQSTSSGNCPASFGLRNQRQSGSPVKPAASITEAMDVVIRDTIYEDESHGEVI</sequence>
<protein>
    <submittedName>
        <fullName evidence="2">Uncharacterized protein</fullName>
    </submittedName>
</protein>
<dbReference type="EMBL" id="WNEG01000045">
    <property type="protein sequence ID" value="NMG83029.1"/>
    <property type="molecule type" value="Genomic_DNA"/>
</dbReference>